<dbReference type="InterPro" id="IPR001138">
    <property type="entry name" value="Zn2Cys6_DnaBD"/>
</dbReference>
<feature type="transmembrane region" description="Helical" evidence="6">
    <location>
        <begin position="57"/>
        <end position="78"/>
    </location>
</feature>
<reference evidence="7 8" key="1">
    <citation type="submission" date="2019-06" db="EMBL/GenBank/DDBJ databases">
        <title>Draft genome sequence of the filamentous fungus Phialemoniopsis curvata isolated from diesel fuel.</title>
        <authorList>
            <person name="Varaljay V.A."/>
            <person name="Lyon W.J."/>
            <person name="Crouch A.L."/>
            <person name="Drake C.E."/>
            <person name="Hollomon J.M."/>
            <person name="Nadeau L.J."/>
            <person name="Nunn H.S."/>
            <person name="Stevenson B.S."/>
            <person name="Bojanowski C.L."/>
            <person name="Crookes-Goodson W.J."/>
        </authorList>
    </citation>
    <scope>NUCLEOTIDE SEQUENCE [LARGE SCALE GENOMIC DNA]</scope>
    <source>
        <strain evidence="7 8">D216</strain>
    </source>
</reference>
<accession>A0A507B2F8</accession>
<feature type="transmembrane region" description="Helical" evidence="6">
    <location>
        <begin position="405"/>
        <end position="424"/>
    </location>
</feature>
<feature type="transmembrane region" description="Helical" evidence="6">
    <location>
        <begin position="494"/>
        <end position="518"/>
    </location>
</feature>
<dbReference type="SUPFAM" id="SSF103473">
    <property type="entry name" value="MFS general substrate transporter"/>
    <property type="match status" value="1"/>
</dbReference>
<feature type="transmembrane region" description="Helical" evidence="6">
    <location>
        <begin position="124"/>
        <end position="143"/>
    </location>
</feature>
<comment type="caution">
    <text evidence="7">The sequence shown here is derived from an EMBL/GenBank/DDBJ whole genome shotgun (WGS) entry which is preliminary data.</text>
</comment>
<dbReference type="Gene3D" id="1.20.1250.20">
    <property type="entry name" value="MFS general substrate transporter like domains"/>
    <property type="match status" value="1"/>
</dbReference>
<dbReference type="PANTHER" id="PTHR23502">
    <property type="entry name" value="MAJOR FACILITATOR SUPERFAMILY"/>
    <property type="match status" value="1"/>
</dbReference>
<evidence type="ECO:0000256" key="3">
    <source>
        <dbReference type="ARBA" id="ARBA00022989"/>
    </source>
</evidence>
<feature type="transmembrane region" description="Helical" evidence="6">
    <location>
        <begin position="362"/>
        <end position="384"/>
    </location>
</feature>
<keyword evidence="2 6" id="KW-0812">Transmembrane</keyword>
<dbReference type="AlphaFoldDB" id="A0A507B2F8"/>
<evidence type="ECO:0000256" key="4">
    <source>
        <dbReference type="ARBA" id="ARBA00023136"/>
    </source>
</evidence>
<keyword evidence="5" id="KW-0539">Nucleus</keyword>
<dbReference type="InParanoid" id="A0A507B2F8"/>
<name>A0A507B2F8_9PEZI</name>
<feature type="transmembrane region" description="Helical" evidence="6">
    <location>
        <begin position="468"/>
        <end position="488"/>
    </location>
</feature>
<dbReference type="GO" id="GO:0005886">
    <property type="term" value="C:plasma membrane"/>
    <property type="evidence" value="ECO:0007669"/>
    <property type="project" value="TreeGrafter"/>
</dbReference>
<comment type="subcellular location">
    <subcellularLocation>
        <location evidence="1">Membrane</location>
        <topology evidence="1">Multi-pass membrane protein</topology>
    </subcellularLocation>
</comment>
<sequence>MSLAADNDFMPIPGTVYLVDVEHSLRGRYAEVGDIVLDPVPSSDPEDPLNWSRRRKLLAMACQSLYTWFAGISLSTVYSVLVPLSSASGVSVPTLNEGTGYMFLCLGWGLLFWQPFALRYGKRLTYLVSVLGAIGTCIWGAHVKSNGEWIAKCIIQGFMVAPIEALPETSITDVIFTHERGTYMGLYGITLAGSNFFAPIICGFIAEYQGWQWVFYYPAIFLGAVFVFLFLFLEETNYERQVIIIATPADAKQGVTSIEDGKKGASDVVDTHRTCSAQLPSPQQESHTHAPKTFLQKLALWNPASGEPMLSHAVRSLRYLGWPVIAFAGFSYGIYLLLFNVLNATASLILGGPPYNFSPSMVGLSYVSCCIGVLTGSLCAGKMSDWLTIWIARRNGGIMEAEARLWPFCVCLILVPGSLLLWGVGAQHGIHWMGLVFAMGTLAFTSAIGLALSINYMIDSYHAISGDAIVTMILIRNTMSFAISYGITPWLRNLGYQNCFISVAFVGLAISSVFLIIIKYGKALRIRSAVRYWEITTGRKRKKKCDEDGSACRACREAGRLCLWPSSTQLRDRRFASYTPPRPCPALETAVARAAMSQELEAVMTRHFMDEFYWLILLPDCHPDFMHGWIADMQRLMLKLPSLRYSILACAAAHLHVADMSPEMEQLTLSYYAKAVSELSTLLNNRNDLQIEDDHPVLICIILLYIQGCECTTTSTDIPKHVNAAARILARKFFPSQAPRGVIKRPFDRLAIESVIYQIFLATAGSWTDCSSFGCEFDSDFWAQAEALLATSTLYPGKPYSTNSPVLGIPVACFRLALTLKQHYQSEHVIDEETLIHARTELAALLEVVLPSQSSSASSLLLLFSEEQDQGCHDSKQAHKQHLATEESHMKVLCYRDSAHLYILIASLLLEQLSNRRINYAAGTGAIASRDGESTRNHILPPAIPSSTSQIQQAMHILRRHKDDATWSNFYVGHWAVYTLGIFVQDNDDDIEVIRRDMLSRWERTACRLILRFYHEMEQTWSALRAQADTGVFQGKGSLDRDGVALESLRLERIR</sequence>
<dbReference type="GO" id="GO:0022857">
    <property type="term" value="F:transmembrane transporter activity"/>
    <property type="evidence" value="ECO:0007669"/>
    <property type="project" value="InterPro"/>
</dbReference>
<dbReference type="Proteomes" id="UP000319257">
    <property type="component" value="Unassembled WGS sequence"/>
</dbReference>
<dbReference type="OrthoDB" id="5215911at2759"/>
<dbReference type="FunFam" id="1.20.1250.20:FF:000319">
    <property type="entry name" value="MFS transporter, putative"/>
    <property type="match status" value="1"/>
</dbReference>
<dbReference type="InterPro" id="IPR011701">
    <property type="entry name" value="MFS"/>
</dbReference>
<dbReference type="Pfam" id="PF07690">
    <property type="entry name" value="MFS_1"/>
    <property type="match status" value="1"/>
</dbReference>
<gene>
    <name evidence="7" type="ORF">E0L32_001079</name>
</gene>
<evidence type="ECO:0000313" key="8">
    <source>
        <dbReference type="Proteomes" id="UP000319257"/>
    </source>
</evidence>
<organism evidence="7 8">
    <name type="scientific">Thyridium curvatum</name>
    <dbReference type="NCBI Taxonomy" id="1093900"/>
    <lineage>
        <taxon>Eukaryota</taxon>
        <taxon>Fungi</taxon>
        <taxon>Dikarya</taxon>
        <taxon>Ascomycota</taxon>
        <taxon>Pezizomycotina</taxon>
        <taxon>Sordariomycetes</taxon>
        <taxon>Sordariomycetidae</taxon>
        <taxon>Thyridiales</taxon>
        <taxon>Thyridiaceae</taxon>
        <taxon>Thyridium</taxon>
    </lineage>
</organism>
<evidence type="ECO:0000256" key="6">
    <source>
        <dbReference type="SAM" id="Phobius"/>
    </source>
</evidence>
<dbReference type="InterPro" id="IPR021858">
    <property type="entry name" value="Fun_TF"/>
</dbReference>
<feature type="transmembrane region" description="Helical" evidence="6">
    <location>
        <begin position="319"/>
        <end position="342"/>
    </location>
</feature>
<dbReference type="EMBL" id="SKBQ01000004">
    <property type="protein sequence ID" value="TPX11261.1"/>
    <property type="molecule type" value="Genomic_DNA"/>
</dbReference>
<dbReference type="CDD" id="cd00067">
    <property type="entry name" value="GAL4"/>
    <property type="match status" value="1"/>
</dbReference>
<evidence type="ECO:0000256" key="1">
    <source>
        <dbReference type="ARBA" id="ARBA00004141"/>
    </source>
</evidence>
<keyword evidence="4 6" id="KW-0472">Membrane</keyword>
<feature type="transmembrane region" description="Helical" evidence="6">
    <location>
        <begin position="214"/>
        <end position="233"/>
    </location>
</feature>
<evidence type="ECO:0000256" key="5">
    <source>
        <dbReference type="ARBA" id="ARBA00023242"/>
    </source>
</evidence>
<dbReference type="GO" id="GO:0008270">
    <property type="term" value="F:zinc ion binding"/>
    <property type="evidence" value="ECO:0007669"/>
    <property type="project" value="InterPro"/>
</dbReference>
<dbReference type="InterPro" id="IPR036259">
    <property type="entry name" value="MFS_trans_sf"/>
</dbReference>
<evidence type="ECO:0000313" key="7">
    <source>
        <dbReference type="EMBL" id="TPX11261.1"/>
    </source>
</evidence>
<dbReference type="GO" id="GO:0000981">
    <property type="term" value="F:DNA-binding transcription factor activity, RNA polymerase II-specific"/>
    <property type="evidence" value="ECO:0007669"/>
    <property type="project" value="InterPro"/>
</dbReference>
<dbReference type="Pfam" id="PF11951">
    <property type="entry name" value="Fungal_trans_2"/>
    <property type="match status" value="1"/>
</dbReference>
<feature type="transmembrane region" description="Helical" evidence="6">
    <location>
        <begin position="186"/>
        <end position="208"/>
    </location>
</feature>
<evidence type="ECO:0000256" key="2">
    <source>
        <dbReference type="ARBA" id="ARBA00022692"/>
    </source>
</evidence>
<dbReference type="RefSeq" id="XP_030992972.1">
    <property type="nucleotide sequence ID" value="XM_031133495.1"/>
</dbReference>
<evidence type="ECO:0008006" key="9">
    <source>
        <dbReference type="Google" id="ProtNLM"/>
    </source>
</evidence>
<keyword evidence="8" id="KW-1185">Reference proteome</keyword>
<dbReference type="STRING" id="1093900.A0A507B2F8"/>
<feature type="transmembrane region" description="Helical" evidence="6">
    <location>
        <begin position="98"/>
        <end position="117"/>
    </location>
</feature>
<keyword evidence="3 6" id="KW-1133">Transmembrane helix</keyword>
<feature type="transmembrane region" description="Helical" evidence="6">
    <location>
        <begin position="430"/>
        <end position="456"/>
    </location>
</feature>
<dbReference type="PANTHER" id="PTHR23502:SF30">
    <property type="entry name" value="TRANSPORTER, PUTATIVE (AFU_ORTHOLOGUE AFUA_8G04702)-RELATED"/>
    <property type="match status" value="1"/>
</dbReference>
<protein>
    <recommendedName>
        <fullName evidence="9">Major facilitator superfamily (MFS) profile domain-containing protein</fullName>
    </recommendedName>
</protein>
<proteinExistence type="predicted"/>
<dbReference type="GeneID" id="41968526"/>